<dbReference type="HOGENOM" id="CLU_151624_0_0_9"/>
<accession>K1MI21</accession>
<dbReference type="PATRIC" id="fig|883112.3.peg.1086"/>
<dbReference type="Proteomes" id="UP000005147">
    <property type="component" value="Unassembled WGS sequence"/>
</dbReference>
<dbReference type="EMBL" id="AGZE01000028">
    <property type="protein sequence ID" value="EKB55604.1"/>
    <property type="molecule type" value="Genomic_DNA"/>
</dbReference>
<reference evidence="1 2" key="1">
    <citation type="submission" date="2012-07" db="EMBL/GenBank/DDBJ databases">
        <title>The Genome Sequence of Facklamia ignava CCUG 37419.</title>
        <authorList>
            <consortium name="The Broad Institute Genome Sequencing Platform"/>
            <person name="Earl A."/>
            <person name="Ward D."/>
            <person name="Feldgarden M."/>
            <person name="Gevers D."/>
            <person name="Huys G."/>
            <person name="Walker B."/>
            <person name="Young S.K."/>
            <person name="Zeng Q."/>
            <person name="Gargeya S."/>
            <person name="Fitzgerald M."/>
            <person name="Haas B."/>
            <person name="Abouelleil A."/>
            <person name="Alvarado L."/>
            <person name="Arachchi H.M."/>
            <person name="Berlin A.M."/>
            <person name="Chapman S.B."/>
            <person name="Goldberg J."/>
            <person name="Griggs A."/>
            <person name="Gujja S."/>
            <person name="Hansen M."/>
            <person name="Howarth C."/>
            <person name="Imamovic A."/>
            <person name="Larimer J."/>
            <person name="McCowen C."/>
            <person name="Montmayeur A."/>
            <person name="Murphy C."/>
            <person name="Neiman D."/>
            <person name="Pearson M."/>
            <person name="Priest M."/>
            <person name="Roberts A."/>
            <person name="Saif S."/>
            <person name="Shea T."/>
            <person name="Sisk P."/>
            <person name="Sykes S."/>
            <person name="Wortman J."/>
            <person name="Nusbaum C."/>
            <person name="Birren B."/>
        </authorList>
    </citation>
    <scope>NUCLEOTIDE SEQUENCE [LARGE SCALE GENOMIC DNA]</scope>
    <source>
        <strain evidence="1 2">CCUG 37419</strain>
    </source>
</reference>
<evidence type="ECO:0000313" key="1">
    <source>
        <dbReference type="EMBL" id="EKB55604.1"/>
    </source>
</evidence>
<organism evidence="1 2">
    <name type="scientific">Falseniella ignava CCUG 37419</name>
    <dbReference type="NCBI Taxonomy" id="883112"/>
    <lineage>
        <taxon>Bacteria</taxon>
        <taxon>Bacillati</taxon>
        <taxon>Bacillota</taxon>
        <taxon>Bacilli</taxon>
        <taxon>Lactobacillales</taxon>
        <taxon>Aerococcaceae</taxon>
        <taxon>Falseniella</taxon>
    </lineage>
</organism>
<evidence type="ECO:0008006" key="3">
    <source>
        <dbReference type="Google" id="ProtNLM"/>
    </source>
</evidence>
<proteinExistence type="predicted"/>
<name>K1MI21_9LACT</name>
<dbReference type="eggNOG" id="COG4584">
    <property type="taxonomic scope" value="Bacteria"/>
</dbReference>
<evidence type="ECO:0000313" key="2">
    <source>
        <dbReference type="Proteomes" id="UP000005147"/>
    </source>
</evidence>
<gene>
    <name evidence="1" type="ORF">HMPREF9707_01092</name>
</gene>
<keyword evidence="2" id="KW-1185">Reference proteome</keyword>
<protein>
    <recommendedName>
        <fullName evidence="3">HTH IS21-type domain-containing protein</fullName>
    </recommendedName>
</protein>
<comment type="caution">
    <text evidence="1">The sequence shown here is derived from an EMBL/GenBank/DDBJ whole genome shotgun (WGS) entry which is preliminary data.</text>
</comment>
<dbReference type="AlphaFoldDB" id="K1MI21"/>
<sequence>MIDGIKPNYAALAKQYGCDYRAVKAAYHEPLEGGKRPVQRKKRPSKLDPYKATIEEKLKDQCSAYSIFKFIEKKGFDGSYSLVKQYCRSLSVL</sequence>
<dbReference type="STRING" id="883112.HMPREF9707_01092"/>